<feature type="region of interest" description="Disordered" evidence="1">
    <location>
        <begin position="1"/>
        <end position="26"/>
    </location>
</feature>
<accession>A0A3R9PCG1</accession>
<organism evidence="2 3">
    <name type="scientific">Edaphobacter aggregans</name>
    <dbReference type="NCBI Taxonomy" id="570835"/>
    <lineage>
        <taxon>Bacteria</taxon>
        <taxon>Pseudomonadati</taxon>
        <taxon>Acidobacteriota</taxon>
        <taxon>Terriglobia</taxon>
        <taxon>Terriglobales</taxon>
        <taxon>Acidobacteriaceae</taxon>
        <taxon>Edaphobacter</taxon>
    </lineage>
</organism>
<keyword evidence="3" id="KW-1185">Reference proteome</keyword>
<evidence type="ECO:0000313" key="2">
    <source>
        <dbReference type="EMBL" id="RSL18633.1"/>
    </source>
</evidence>
<evidence type="ECO:0008006" key="4">
    <source>
        <dbReference type="Google" id="ProtNLM"/>
    </source>
</evidence>
<protein>
    <recommendedName>
        <fullName evidence="4">PRTRC system protein F</fullName>
    </recommendedName>
</protein>
<dbReference type="EMBL" id="RSDW01000001">
    <property type="protein sequence ID" value="RSL18633.1"/>
    <property type="molecule type" value="Genomic_DNA"/>
</dbReference>
<proteinExistence type="predicted"/>
<comment type="caution">
    <text evidence="2">The sequence shown here is derived from an EMBL/GenBank/DDBJ whole genome shotgun (WGS) entry which is preliminary data.</text>
</comment>
<evidence type="ECO:0000256" key="1">
    <source>
        <dbReference type="SAM" id="MobiDB-lite"/>
    </source>
</evidence>
<gene>
    <name evidence="2" type="ORF">EDE15_4223</name>
</gene>
<dbReference type="AlphaFoldDB" id="A0A3R9PCG1"/>
<dbReference type="RefSeq" id="WP_185827271.1">
    <property type="nucleotide sequence ID" value="NZ_RSDW01000001.1"/>
</dbReference>
<dbReference type="Proteomes" id="UP000269669">
    <property type="component" value="Unassembled WGS sequence"/>
</dbReference>
<sequence>MQTGAKGIGNCSRDFENRESSAGDAGNSGRLAALAALGLRRHNPGLVLAALKSIPTSYTYTQGGDTAVAFARSLVELGLGSPEMWQRHNANPSLFIRSAINEWLQSLGAADLVNDVSIDLAIVDELDDGIRQDKGKLFILLETSDGCGFLCVGSALRLLEEEHAGLGRSFYIVLSTFMNRWMEIYDSSRAEYFYERWKESIEMDIEDWDGSEAAFQLYCENNDIHLPDLVASTPSCIREINFHKELKKLKQHIHMLRQHRAGKHGAWIERVLAIARFLKPEPGMDYREIDGIWDDGPLPNWALAFQPHDPITQAFDEEAQCMYESSHAPAWIASLDPTDTRDVRRVLTHIQRLVTINRELVCLSKALERSAPIAGTDQSEFHQELRVA</sequence>
<name>A0A3R9PCG1_9BACT</name>
<evidence type="ECO:0000313" key="3">
    <source>
        <dbReference type="Proteomes" id="UP000269669"/>
    </source>
</evidence>
<reference evidence="2 3" key="1">
    <citation type="submission" date="2018-12" db="EMBL/GenBank/DDBJ databases">
        <title>Sequencing of bacterial isolates from soil warming experiment in Harvard Forest, Massachusetts, USA.</title>
        <authorList>
            <person name="Deangelis K."/>
        </authorList>
    </citation>
    <scope>NUCLEOTIDE SEQUENCE [LARGE SCALE GENOMIC DNA]</scope>
    <source>
        <strain evidence="2 3">EB153</strain>
    </source>
</reference>